<dbReference type="PANTHER" id="PTHR11984:SF5">
    <property type="entry name" value="GAP JUNCTION DELTA-3 PROTEIN"/>
    <property type="match status" value="1"/>
</dbReference>
<evidence type="ECO:0000256" key="1">
    <source>
        <dbReference type="ARBA" id="ARBA00004610"/>
    </source>
</evidence>
<evidence type="ECO:0000256" key="10">
    <source>
        <dbReference type="SAM" id="Phobius"/>
    </source>
</evidence>
<keyword evidence="3" id="KW-1003">Cell membrane</keyword>
<feature type="transmembrane region" description="Helical" evidence="10">
    <location>
        <begin position="77"/>
        <end position="97"/>
    </location>
</feature>
<dbReference type="AlphaFoldDB" id="A0A6P3W9W3"/>
<comment type="subcellular location">
    <subcellularLocation>
        <location evidence="1">Cell junction</location>
        <location evidence="1">Gap junction</location>
    </subcellularLocation>
    <subcellularLocation>
        <location evidence="2">Cell membrane</location>
        <topology evidence="2">Multi-pass membrane protein</topology>
    </subcellularLocation>
</comment>
<evidence type="ECO:0000259" key="11">
    <source>
        <dbReference type="SMART" id="SM00037"/>
    </source>
</evidence>
<dbReference type="RefSeq" id="XP_012693124.2">
    <property type="nucleotide sequence ID" value="XM_012837670.3"/>
</dbReference>
<dbReference type="GeneID" id="105909080"/>
<feature type="transmembrane region" description="Helical" evidence="10">
    <location>
        <begin position="137"/>
        <end position="159"/>
    </location>
</feature>
<keyword evidence="4 10" id="KW-0812">Transmembrane</keyword>
<evidence type="ECO:0000256" key="4">
    <source>
        <dbReference type="ARBA" id="ARBA00022692"/>
    </source>
</evidence>
<dbReference type="Gene3D" id="1.20.1440.80">
    <property type="entry name" value="Gap junction channel protein cysteine-rich domain"/>
    <property type="match status" value="1"/>
</dbReference>
<evidence type="ECO:0000313" key="14">
    <source>
        <dbReference type="RefSeq" id="XP_012693124.2"/>
    </source>
</evidence>
<evidence type="ECO:0000256" key="2">
    <source>
        <dbReference type="ARBA" id="ARBA00004651"/>
    </source>
</evidence>
<keyword evidence="8 10" id="KW-0472">Membrane</keyword>
<evidence type="ECO:0000256" key="5">
    <source>
        <dbReference type="ARBA" id="ARBA00022868"/>
    </source>
</evidence>
<dbReference type="InterPro" id="IPR017990">
    <property type="entry name" value="Connexin_CS"/>
</dbReference>
<dbReference type="SMART" id="SM01089">
    <property type="entry name" value="Connexin_CCC"/>
    <property type="match status" value="1"/>
</dbReference>
<evidence type="ECO:0000256" key="6">
    <source>
        <dbReference type="ARBA" id="ARBA00022949"/>
    </source>
</evidence>
<dbReference type="SMART" id="SM00037">
    <property type="entry name" value="CNX"/>
    <property type="match status" value="1"/>
</dbReference>
<proteinExistence type="predicted"/>
<dbReference type="Proteomes" id="UP000515152">
    <property type="component" value="Chromosome 1"/>
</dbReference>
<evidence type="ECO:0000256" key="9">
    <source>
        <dbReference type="SAM" id="MobiDB-lite"/>
    </source>
</evidence>
<evidence type="ECO:0000313" key="13">
    <source>
        <dbReference type="Proteomes" id="UP000515152"/>
    </source>
</evidence>
<accession>A0A6P3W9W3</accession>
<evidence type="ECO:0000256" key="8">
    <source>
        <dbReference type="ARBA" id="ARBA00023136"/>
    </source>
</evidence>
<keyword evidence="5" id="KW-0303">Gap junction</keyword>
<dbReference type="PROSITE" id="PS00407">
    <property type="entry name" value="CONNEXINS_1"/>
    <property type="match status" value="1"/>
</dbReference>
<dbReference type="PRINTS" id="PR00206">
    <property type="entry name" value="CONNEXIN"/>
</dbReference>
<feature type="compositionally biased region" description="Gly residues" evidence="9">
    <location>
        <begin position="254"/>
        <end position="286"/>
    </location>
</feature>
<dbReference type="InterPro" id="IPR019570">
    <property type="entry name" value="Connexin_CCC"/>
</dbReference>
<sequence length="315" mass="34894">MGEYEVLGGLIGEMQTHSPLLGRLWLHIMLVFRILILGTVASDLFDDEQAEFECNTAQPGCKQVCYDQAFPISQYRFWVFQIVLISTPTILFIMYAMHLHSKSQARQEDANATTEPLMQKPDKGELNPRQDRNVTPLYMLNVGFRFLAEVAFLVAQWALYGFRVEARFPCSTFPCPYTVDCFTSRPMEKTILLCFYFAVGLLSALFSLVELIHVFTKWRRRKRAAMTGGPPDEETSGRNQKELQKLTQVAVGDEGGLGVQRGRSGSGGGKRGHGGTSGSSSGGGKGRVSLGRSNSSVGHKTSRHSSQKSRTGLLL</sequence>
<feature type="transmembrane region" description="Helical" evidence="10">
    <location>
        <begin position="190"/>
        <end position="216"/>
    </location>
</feature>
<dbReference type="GO" id="GO:0005922">
    <property type="term" value="C:connexin complex"/>
    <property type="evidence" value="ECO:0007669"/>
    <property type="project" value="InterPro"/>
</dbReference>
<gene>
    <name evidence="14" type="primary">LOC105909080</name>
</gene>
<keyword evidence="13" id="KW-1185">Reference proteome</keyword>
<organism evidence="13 14">
    <name type="scientific">Clupea harengus</name>
    <name type="common">Atlantic herring</name>
    <dbReference type="NCBI Taxonomy" id="7950"/>
    <lineage>
        <taxon>Eukaryota</taxon>
        <taxon>Metazoa</taxon>
        <taxon>Chordata</taxon>
        <taxon>Craniata</taxon>
        <taxon>Vertebrata</taxon>
        <taxon>Euteleostomi</taxon>
        <taxon>Actinopterygii</taxon>
        <taxon>Neopterygii</taxon>
        <taxon>Teleostei</taxon>
        <taxon>Clupei</taxon>
        <taxon>Clupeiformes</taxon>
        <taxon>Clupeoidei</taxon>
        <taxon>Clupeidae</taxon>
        <taxon>Clupea</taxon>
    </lineage>
</organism>
<dbReference type="PANTHER" id="PTHR11984">
    <property type="entry name" value="CONNEXIN"/>
    <property type="match status" value="1"/>
</dbReference>
<keyword evidence="6" id="KW-0965">Cell junction</keyword>
<reference evidence="14" key="1">
    <citation type="submission" date="2025-08" db="UniProtKB">
        <authorList>
            <consortium name="RefSeq"/>
        </authorList>
    </citation>
    <scope>IDENTIFICATION</scope>
</reference>
<protein>
    <submittedName>
        <fullName evidence="14">Gap junction delta-3 protein-like</fullName>
    </submittedName>
</protein>
<keyword evidence="7 10" id="KW-1133">Transmembrane helix</keyword>
<dbReference type="OrthoDB" id="10061722at2759"/>
<feature type="domain" description="Connexin N-terminal" evidence="11">
    <location>
        <begin position="43"/>
        <end position="76"/>
    </location>
</feature>
<feature type="region of interest" description="Disordered" evidence="9">
    <location>
        <begin position="254"/>
        <end position="315"/>
    </location>
</feature>
<feature type="transmembrane region" description="Helical" evidence="10">
    <location>
        <begin position="24"/>
        <end position="42"/>
    </location>
</feature>
<dbReference type="GO" id="GO:0086077">
    <property type="term" value="F:gap junction channel activity involved in AV node cell-bundle of His cell electrical coupling"/>
    <property type="evidence" value="ECO:0007669"/>
    <property type="project" value="TreeGrafter"/>
</dbReference>
<feature type="domain" description="Connexin cysteine-rich" evidence="12">
    <location>
        <begin position="148"/>
        <end position="214"/>
    </location>
</feature>
<dbReference type="InterPro" id="IPR038359">
    <property type="entry name" value="Connexin_N_sf"/>
</dbReference>
<dbReference type="GO" id="GO:0007267">
    <property type="term" value="P:cell-cell signaling"/>
    <property type="evidence" value="ECO:0007669"/>
    <property type="project" value="TreeGrafter"/>
</dbReference>
<dbReference type="InterPro" id="IPR000500">
    <property type="entry name" value="Connexin"/>
</dbReference>
<evidence type="ECO:0000256" key="7">
    <source>
        <dbReference type="ARBA" id="ARBA00022989"/>
    </source>
</evidence>
<dbReference type="KEGG" id="char:105909080"/>
<name>A0A6P3W9W3_CLUHA</name>
<evidence type="ECO:0000259" key="12">
    <source>
        <dbReference type="SMART" id="SM01089"/>
    </source>
</evidence>
<evidence type="ECO:0000256" key="3">
    <source>
        <dbReference type="ARBA" id="ARBA00022475"/>
    </source>
</evidence>
<dbReference type="Pfam" id="PF00029">
    <property type="entry name" value="Connexin"/>
    <property type="match status" value="1"/>
</dbReference>
<dbReference type="InterPro" id="IPR013092">
    <property type="entry name" value="Connexin_N"/>
</dbReference>